<reference evidence="8" key="1">
    <citation type="submission" date="2018-01" db="EMBL/GenBank/DDBJ databases">
        <authorList>
            <person name="Li J."/>
        </authorList>
    </citation>
    <scope>NUCLEOTIDE SEQUENCE [LARGE SCALE GENOMIC DNA]</scope>
    <source>
        <strain evidence="8">592</strain>
    </source>
</reference>
<accession>A0A2S0WJG9</accession>
<evidence type="ECO:0000313" key="7">
    <source>
        <dbReference type="EMBL" id="AWB91434.1"/>
    </source>
</evidence>
<organism evidence="7 8">
    <name type="scientific">Aeromicrobium chenweiae</name>
    <dbReference type="NCBI Taxonomy" id="2079793"/>
    <lineage>
        <taxon>Bacteria</taxon>
        <taxon>Bacillati</taxon>
        <taxon>Actinomycetota</taxon>
        <taxon>Actinomycetes</taxon>
        <taxon>Propionibacteriales</taxon>
        <taxon>Nocardioidaceae</taxon>
        <taxon>Aeromicrobium</taxon>
    </lineage>
</organism>
<evidence type="ECO:0000256" key="1">
    <source>
        <dbReference type="ARBA" id="ARBA00004651"/>
    </source>
</evidence>
<dbReference type="PANTHER" id="PTHR30250">
    <property type="entry name" value="PST FAMILY PREDICTED COLANIC ACID TRANSPORTER"/>
    <property type="match status" value="1"/>
</dbReference>
<dbReference type="PANTHER" id="PTHR30250:SF10">
    <property type="entry name" value="LIPOPOLYSACCHARIDE BIOSYNTHESIS PROTEIN WZXC"/>
    <property type="match status" value="1"/>
</dbReference>
<dbReference type="GO" id="GO:0005886">
    <property type="term" value="C:plasma membrane"/>
    <property type="evidence" value="ECO:0007669"/>
    <property type="project" value="UniProtKB-SubCell"/>
</dbReference>
<evidence type="ECO:0000256" key="2">
    <source>
        <dbReference type="ARBA" id="ARBA00007430"/>
    </source>
</evidence>
<evidence type="ECO:0000256" key="3">
    <source>
        <dbReference type="ARBA" id="ARBA00022475"/>
    </source>
</evidence>
<keyword evidence="3" id="KW-1003">Cell membrane</keyword>
<comment type="similarity">
    <text evidence="2">Belongs to the polysaccharide synthase family.</text>
</comment>
<dbReference type="AlphaFoldDB" id="A0A2S0WJG9"/>
<keyword evidence="6" id="KW-0472">Membrane</keyword>
<sequence length="495" mass="51893">MSADTELGTRVGKGLAWSLANGLVLRLGTFVVGIALARILAPEDFGVFAIALTVQTILMNLADLGLAADLVRHGDLPTRGPTIATLSAVSSSVLALTMAVSAGAVTTALGSSDATGAVRLMAVTILFAGIGVVPYAHLQREFMQKQLFLIESASFVIFTTLSVTLAVAGMGALALAIARVVSQAVATCLQFRLSRQPLRFGWDADIARSGIRFGLPLACAGLLALTLLNLDYVLVGHAAGVVTLGFYVLAFNISSWPTTLVGSAIRAVAMPAFAHRERSLGARDHQGVVAATGLTLAVALPVGAALTVMATQTIEVVYGSRWLPAASALAGLAVFGVLRVVFDLWVAFLTSCGDSVALLWTQAMWIVVLGPVMYVAIRLEGLRGAGWSHALVAAGVMLPLYLVAMRRVGVPARDLLRSFVPSIIAILPATAAGWFVSDHIGPPFLAVLGGGTALLACYGALIWPWLRRQPAAKSLRRPRRRAQHEPRTSYSEGAS</sequence>
<protein>
    <submittedName>
        <fullName evidence="7">Uncharacterized protein</fullName>
    </submittedName>
</protein>
<dbReference type="EMBL" id="CP026952">
    <property type="protein sequence ID" value="AWB91434.1"/>
    <property type="molecule type" value="Genomic_DNA"/>
</dbReference>
<evidence type="ECO:0000256" key="5">
    <source>
        <dbReference type="ARBA" id="ARBA00022989"/>
    </source>
</evidence>
<keyword evidence="8" id="KW-1185">Reference proteome</keyword>
<dbReference type="RefSeq" id="WP_108577080.1">
    <property type="nucleotide sequence ID" value="NZ_CP026952.1"/>
</dbReference>
<evidence type="ECO:0000256" key="6">
    <source>
        <dbReference type="ARBA" id="ARBA00023136"/>
    </source>
</evidence>
<evidence type="ECO:0000313" key="8">
    <source>
        <dbReference type="Proteomes" id="UP000244384"/>
    </source>
</evidence>
<keyword evidence="5" id="KW-1133">Transmembrane helix</keyword>
<dbReference type="KEGG" id="aez:C3E78_03920"/>
<dbReference type="InterPro" id="IPR050833">
    <property type="entry name" value="Poly_Biosynth_Transport"/>
</dbReference>
<proteinExistence type="inferred from homology"/>
<gene>
    <name evidence="7" type="ORF">C3E78_03920</name>
</gene>
<accession>A0A5F2EMB3</accession>
<name>A0A2S0WJG9_9ACTN</name>
<keyword evidence="4" id="KW-0812">Transmembrane</keyword>
<evidence type="ECO:0000256" key="4">
    <source>
        <dbReference type="ARBA" id="ARBA00022692"/>
    </source>
</evidence>
<comment type="subcellular location">
    <subcellularLocation>
        <location evidence="1">Cell membrane</location>
        <topology evidence="1">Multi-pass membrane protein</topology>
    </subcellularLocation>
</comment>
<dbReference type="OrthoDB" id="9770347at2"/>
<dbReference type="Pfam" id="PF13440">
    <property type="entry name" value="Polysacc_synt_3"/>
    <property type="match status" value="1"/>
</dbReference>
<dbReference type="Proteomes" id="UP000244384">
    <property type="component" value="Chromosome"/>
</dbReference>